<evidence type="ECO:0000313" key="9">
    <source>
        <dbReference type="RefSeq" id="XP_022245757.1"/>
    </source>
</evidence>
<feature type="compositionally biased region" description="Pro residues" evidence="6">
    <location>
        <begin position="612"/>
        <end position="638"/>
    </location>
</feature>
<keyword evidence="4" id="KW-0862">Zinc</keyword>
<keyword evidence="3" id="KW-0863">Zinc-finger</keyword>
<feature type="compositionally biased region" description="Polar residues" evidence="6">
    <location>
        <begin position="650"/>
        <end position="667"/>
    </location>
</feature>
<organism evidence="8 9">
    <name type="scientific">Limulus polyphemus</name>
    <name type="common">Atlantic horseshoe crab</name>
    <dbReference type="NCBI Taxonomy" id="6850"/>
    <lineage>
        <taxon>Eukaryota</taxon>
        <taxon>Metazoa</taxon>
        <taxon>Ecdysozoa</taxon>
        <taxon>Arthropoda</taxon>
        <taxon>Chelicerata</taxon>
        <taxon>Merostomata</taxon>
        <taxon>Xiphosura</taxon>
        <taxon>Limulidae</taxon>
        <taxon>Limulus</taxon>
    </lineage>
</organism>
<feature type="compositionally biased region" description="Basic residues" evidence="6">
    <location>
        <begin position="34"/>
        <end position="44"/>
    </location>
</feature>
<sequence>MADFSKDISNDDELFIVFESNSSRTKNESSSKMLPKRHRRRKRRKDSDERFRNNHIKSNVIVTSKPNISKLETWFSTSSRPNCNTSKLGTLFSASRPNDIDKCIVNNDTIDGNNDNSGNGTFEESNENNFSCDEHLLVVDSIESSESNDDKFEINVNNLQNTVATSTSNTCKSIKISYPLDHKSESCTGSGTVTSSSNSTKHKISEKDQPDFVSSMIDEEIIKVTTIPGDDLLTTEKLSQVKVYKSDPNKTKKENLKSTPEVLQFRNVKEDMLKGPLINVTFKNKTLAEKYRLRVEQFLRELLSDEDLSINEDLHGQEDEDSGQLQFFQDFYVDTLQHTGDKTSYAEQNRLPVYDKNYREILQDKRTEGNPQKLKQKLSRPKFTCFNCMGDHLLDKCHEKHDKRRIAKNRKEYMTSSTMSKARYHQEERGRSFTPGVISVELQRALELQPNQLPPYIYRMRILGYPPGWLKEAEIESSGLMMYGSDGKAIRHDENIEDGVVDLDSMKVQYDPVKLVDYPGFNVPVPRGFIDESKYLRMPSLQFHQLRHAAKHTVKSTEPKPFVKRKFSESSKIRAKELKIDRKEEDMEVDYNNDGRIIDSDYEEANTCKFIPPLPPDDPRNTPPLPTDNPPNTPPLPSTLPLSECLGTDDQGTATSSQVSSRATSPCLTDLEETKKSLMQKLNQVSSKTDLEDTSSLNDEISFDDIKSPFATENRHSLQSDSEPGESEGFKQLPVKKKHSRSLSVSSGTPVLTKFSSFTSIPDSSKFKDGVSEHLPFENLSNSTGMYEKMRHVIMKLFWQVNLGNYRNLKRLKSKTLSIGFINNLLT</sequence>
<dbReference type="InterPro" id="IPR052115">
    <property type="entry name" value="NEXT_complex_subunit_ZCCHC8"/>
</dbReference>
<accession>A0ABM1SQ51</accession>
<protein>
    <submittedName>
        <fullName evidence="9">Zinc finger CCHC domain-containing protein 8-like isoform X1</fullName>
    </submittedName>
</protein>
<feature type="region of interest" description="Disordered" evidence="6">
    <location>
        <begin position="25"/>
        <end position="50"/>
    </location>
</feature>
<evidence type="ECO:0000256" key="5">
    <source>
        <dbReference type="ARBA" id="ARBA00023242"/>
    </source>
</evidence>
<reference evidence="9" key="1">
    <citation type="submission" date="2025-08" db="UniProtKB">
        <authorList>
            <consortium name="RefSeq"/>
        </authorList>
    </citation>
    <scope>IDENTIFICATION</scope>
    <source>
        <tissue evidence="9">Muscle</tissue>
    </source>
</reference>
<dbReference type="PANTHER" id="PTHR13316:SF0">
    <property type="entry name" value="ZINC FINGER CCHC DOMAIN-CONTAINING PROTEIN 8"/>
    <property type="match status" value="1"/>
</dbReference>
<proteinExistence type="predicted"/>
<evidence type="ECO:0000256" key="1">
    <source>
        <dbReference type="ARBA" id="ARBA00004123"/>
    </source>
</evidence>
<comment type="subcellular location">
    <subcellularLocation>
        <location evidence="1">Nucleus</location>
    </subcellularLocation>
</comment>
<keyword evidence="8" id="KW-1185">Reference proteome</keyword>
<feature type="region of interest" description="Disordered" evidence="6">
    <location>
        <begin position="607"/>
        <end position="667"/>
    </location>
</feature>
<name>A0ABM1SQ51_LIMPO</name>
<dbReference type="SMART" id="SM00581">
    <property type="entry name" value="PSP"/>
    <property type="match status" value="1"/>
</dbReference>
<feature type="region of interest" description="Disordered" evidence="6">
    <location>
        <begin position="185"/>
        <end position="207"/>
    </location>
</feature>
<gene>
    <name evidence="9" type="primary">LOC106462727</name>
</gene>
<evidence type="ECO:0000313" key="8">
    <source>
        <dbReference type="Proteomes" id="UP000694941"/>
    </source>
</evidence>
<feature type="domain" description="PSP proline-rich" evidence="7">
    <location>
        <begin position="430"/>
        <end position="482"/>
    </location>
</feature>
<keyword evidence="5" id="KW-0539">Nucleus</keyword>
<dbReference type="GeneID" id="106462727"/>
<evidence type="ECO:0000256" key="6">
    <source>
        <dbReference type="SAM" id="MobiDB-lite"/>
    </source>
</evidence>
<dbReference type="PANTHER" id="PTHR13316">
    <property type="entry name" value="ZINC FINGER, CCHC DOMAIN CONTAINING 8"/>
    <property type="match status" value="1"/>
</dbReference>
<dbReference type="Proteomes" id="UP000694941">
    <property type="component" value="Unplaced"/>
</dbReference>
<evidence type="ECO:0000259" key="7">
    <source>
        <dbReference type="SMART" id="SM00581"/>
    </source>
</evidence>
<dbReference type="InterPro" id="IPR006568">
    <property type="entry name" value="PSP_pro-rich"/>
</dbReference>
<dbReference type="RefSeq" id="XP_022245757.1">
    <property type="nucleotide sequence ID" value="XM_022390049.1"/>
</dbReference>
<evidence type="ECO:0000256" key="4">
    <source>
        <dbReference type="ARBA" id="ARBA00022833"/>
    </source>
</evidence>
<keyword evidence="2" id="KW-0479">Metal-binding</keyword>
<dbReference type="Pfam" id="PF04046">
    <property type="entry name" value="PSP"/>
    <property type="match status" value="1"/>
</dbReference>
<feature type="region of interest" description="Disordered" evidence="6">
    <location>
        <begin position="704"/>
        <end position="748"/>
    </location>
</feature>
<feature type="compositionally biased region" description="Low complexity" evidence="6">
    <location>
        <begin position="186"/>
        <end position="199"/>
    </location>
</feature>
<evidence type="ECO:0000256" key="2">
    <source>
        <dbReference type="ARBA" id="ARBA00022723"/>
    </source>
</evidence>
<evidence type="ECO:0000256" key="3">
    <source>
        <dbReference type="ARBA" id="ARBA00022771"/>
    </source>
</evidence>